<gene>
    <name evidence="2" type="primary">LOC142163297</name>
</gene>
<name>A0AC58RVA6_TOBAC</name>
<keyword evidence="1" id="KW-1185">Reference proteome</keyword>
<reference evidence="1" key="1">
    <citation type="journal article" date="2014" name="Nat. Commun.">
        <title>The tobacco genome sequence and its comparison with those of tomato and potato.</title>
        <authorList>
            <person name="Sierro N."/>
            <person name="Battey J.N."/>
            <person name="Ouadi S."/>
            <person name="Bakaher N."/>
            <person name="Bovet L."/>
            <person name="Willig A."/>
            <person name="Goepfert S."/>
            <person name="Peitsch M.C."/>
            <person name="Ivanov N.V."/>
        </authorList>
    </citation>
    <scope>NUCLEOTIDE SEQUENCE [LARGE SCALE GENOMIC DNA]</scope>
</reference>
<reference evidence="2" key="2">
    <citation type="submission" date="2025-08" db="UniProtKB">
        <authorList>
            <consortium name="RefSeq"/>
        </authorList>
    </citation>
    <scope>IDENTIFICATION</scope>
    <source>
        <tissue evidence="2">Leaf</tissue>
    </source>
</reference>
<evidence type="ECO:0000313" key="1">
    <source>
        <dbReference type="Proteomes" id="UP000790787"/>
    </source>
</evidence>
<evidence type="ECO:0000313" key="2">
    <source>
        <dbReference type="RefSeq" id="XP_075076670.1"/>
    </source>
</evidence>
<proteinExistence type="predicted"/>
<dbReference type="RefSeq" id="XP_075076670.1">
    <property type="nucleotide sequence ID" value="XM_075220569.1"/>
</dbReference>
<accession>A0AC58RVA6</accession>
<protein>
    <submittedName>
        <fullName evidence="2">Uncharacterized protein LOC142163297</fullName>
    </submittedName>
</protein>
<organism evidence="1 2">
    <name type="scientific">Nicotiana tabacum</name>
    <name type="common">Common tobacco</name>
    <dbReference type="NCBI Taxonomy" id="4097"/>
    <lineage>
        <taxon>Eukaryota</taxon>
        <taxon>Viridiplantae</taxon>
        <taxon>Streptophyta</taxon>
        <taxon>Embryophyta</taxon>
        <taxon>Tracheophyta</taxon>
        <taxon>Spermatophyta</taxon>
        <taxon>Magnoliopsida</taxon>
        <taxon>eudicotyledons</taxon>
        <taxon>Gunneridae</taxon>
        <taxon>Pentapetalae</taxon>
        <taxon>asterids</taxon>
        <taxon>lamiids</taxon>
        <taxon>Solanales</taxon>
        <taxon>Solanaceae</taxon>
        <taxon>Nicotianoideae</taxon>
        <taxon>Nicotianeae</taxon>
        <taxon>Nicotiana</taxon>
    </lineage>
</organism>
<dbReference type="Proteomes" id="UP000790787">
    <property type="component" value="Chromosome 8"/>
</dbReference>
<sequence>MLRKDDAMSWTEESKKAFNKIKEYLSKPPVLVLPEPRRPLVLYMSMLDGAFGCVLGQHDEMGGKNCTQGQALADHLAENPIDGEYKPLKIYFPNEKVSFVGEDISETYDGWRMFFDGAANFKGVGIRATFVLEIGQHYLVYANMMRVPPNTLNATSSPWPFSAWGMDVIKPIESTTSNGHSDLIKAKCETFKIKQWNSIAYKPQMNGVVEAANKNIKKILRKMVDNYKQWQEKLPFALLEYHITVRTSTGQPLIY</sequence>